<protein>
    <submittedName>
        <fullName evidence="1">Uncharacterized protein</fullName>
    </submittedName>
</protein>
<name>A0ABR2DBG6_9ROSI</name>
<accession>A0ABR2DBG6</accession>
<proteinExistence type="predicted"/>
<gene>
    <name evidence="1" type="ORF">V6N12_057282</name>
</gene>
<organism evidence="1 2">
    <name type="scientific">Hibiscus sabdariffa</name>
    <name type="common">roselle</name>
    <dbReference type="NCBI Taxonomy" id="183260"/>
    <lineage>
        <taxon>Eukaryota</taxon>
        <taxon>Viridiplantae</taxon>
        <taxon>Streptophyta</taxon>
        <taxon>Embryophyta</taxon>
        <taxon>Tracheophyta</taxon>
        <taxon>Spermatophyta</taxon>
        <taxon>Magnoliopsida</taxon>
        <taxon>eudicotyledons</taxon>
        <taxon>Gunneridae</taxon>
        <taxon>Pentapetalae</taxon>
        <taxon>rosids</taxon>
        <taxon>malvids</taxon>
        <taxon>Malvales</taxon>
        <taxon>Malvaceae</taxon>
        <taxon>Malvoideae</taxon>
        <taxon>Hibiscus</taxon>
    </lineage>
</organism>
<evidence type="ECO:0000313" key="1">
    <source>
        <dbReference type="EMBL" id="KAK8534638.1"/>
    </source>
</evidence>
<keyword evidence="2" id="KW-1185">Reference proteome</keyword>
<reference evidence="1 2" key="1">
    <citation type="journal article" date="2024" name="G3 (Bethesda)">
        <title>Genome assembly of Hibiscus sabdariffa L. provides insights into metabolisms of medicinal natural products.</title>
        <authorList>
            <person name="Kim T."/>
        </authorList>
    </citation>
    <scope>NUCLEOTIDE SEQUENCE [LARGE SCALE GENOMIC DNA]</scope>
    <source>
        <strain evidence="1">TK-2024</strain>
        <tissue evidence="1">Old leaves</tissue>
    </source>
</reference>
<dbReference type="Proteomes" id="UP001472677">
    <property type="component" value="Unassembled WGS sequence"/>
</dbReference>
<comment type="caution">
    <text evidence="1">The sequence shown here is derived from an EMBL/GenBank/DDBJ whole genome shotgun (WGS) entry which is preliminary data.</text>
</comment>
<evidence type="ECO:0000313" key="2">
    <source>
        <dbReference type="Proteomes" id="UP001472677"/>
    </source>
</evidence>
<sequence>MVAVNGSSHGFNSISLVNLLWIQLNQLGESVVESDGDEFNSSGSNGDGEVEEHCKIMVEENPGTHRFWGLMLSFCVGVSSPFHLSIFFRFEMLNTDHFSISKRCHVHAANACVLWETEDESAALISIEREEAIKYSGSKAYFK</sequence>
<dbReference type="EMBL" id="JBBPBM010000031">
    <property type="protein sequence ID" value="KAK8534638.1"/>
    <property type="molecule type" value="Genomic_DNA"/>
</dbReference>